<dbReference type="EMBL" id="CP033433">
    <property type="protein sequence ID" value="AYQ72565.1"/>
    <property type="molecule type" value="Genomic_DNA"/>
</dbReference>
<dbReference type="PRINTS" id="PR00156">
    <property type="entry name" value="COPPERBLUE"/>
</dbReference>
<dbReference type="GO" id="GO:0005507">
    <property type="term" value="F:copper ion binding"/>
    <property type="evidence" value="ECO:0007669"/>
    <property type="project" value="InterPro"/>
</dbReference>
<name>A0A3G3JWG8_9BACL</name>
<dbReference type="PROSITE" id="PS00196">
    <property type="entry name" value="COPPER_BLUE"/>
    <property type="match status" value="1"/>
</dbReference>
<evidence type="ECO:0000313" key="7">
    <source>
        <dbReference type="Proteomes" id="UP000269097"/>
    </source>
</evidence>
<keyword evidence="3" id="KW-0249">Electron transport</keyword>
<keyword evidence="4" id="KW-0186">Copper</keyword>
<dbReference type="InterPro" id="IPR005297">
    <property type="entry name" value="Lipoprotein_repeat"/>
</dbReference>
<gene>
    <name evidence="6" type="ORF">EAV92_08280</name>
</gene>
<organism evidence="6 7">
    <name type="scientific">Cohnella candidum</name>
    <dbReference type="NCBI Taxonomy" id="2674991"/>
    <lineage>
        <taxon>Bacteria</taxon>
        <taxon>Bacillati</taxon>
        <taxon>Bacillota</taxon>
        <taxon>Bacilli</taxon>
        <taxon>Bacillales</taxon>
        <taxon>Paenibacillaceae</taxon>
        <taxon>Cohnella</taxon>
    </lineage>
</organism>
<keyword evidence="1" id="KW-0813">Transport</keyword>
<dbReference type="InterPro" id="IPR001235">
    <property type="entry name" value="Copper_blue_Plastocyanin"/>
</dbReference>
<dbReference type="PANTHER" id="PTHR39335">
    <property type="entry name" value="BLL4220 PROTEIN"/>
    <property type="match status" value="1"/>
</dbReference>
<dbReference type="PANTHER" id="PTHR39335:SF1">
    <property type="entry name" value="BLL4220 PROTEIN"/>
    <property type="match status" value="1"/>
</dbReference>
<accession>A0A3G3JWG8</accession>
<feature type="domain" description="Blue (type 1) copper" evidence="5">
    <location>
        <begin position="497"/>
        <end position="576"/>
    </location>
</feature>
<evidence type="ECO:0000256" key="2">
    <source>
        <dbReference type="ARBA" id="ARBA00022723"/>
    </source>
</evidence>
<sequence length="576" mass="61480">MRKIFSNPSNRFFPSVVSLGEVGKREGTMGMKIGKKLLSVLSLAIAVTVAPFSAFAAGETDSAGSSTSVAAVSALPTGHSSDIAAELGILLGDGHGVTEAYLAKTTTRMQGAIIALRLLCKEKEALAYTGTDNFADAGSAGSSLRPVLAYLKAHPELGWSGTGGGKFSPNAAITAQQVYKVMLESLAYRTGTDFAYADAIEFAASKGLSRAAAAAPFTNRDLASALLETLQTIPQGGAKTLLDILVEGKALSADKAGLLGGKRIDVRKTADGSTYLTDGAGMALYLFTKDMADLNSCTGDCLKAWPVFSADRLLLADGVDGKDFGAFTRTDGMKQVTYKGWPLYYFVKDAKPGDVTGEGVGKVWYLIKQPFYTVALGTDPTLKINYLVDANGMSLYYFDKDPKGASVCSGDCLAKWPAFHADKITVPSGLKAEDFGEIIRPDGAKQTTYKGYPLYYWVQDAKRGDTLGHNVGKVWFLVDPDKFTGTTTQDSLPGSATIEMKNYMFSQDTVTVKAGSTITFINRDNDFHNAVAVDGSFRIPLISQGQSVTIKLDKPGTYAFYCEPHKDHMKATIIVQ</sequence>
<proteinExistence type="predicted"/>
<keyword evidence="7" id="KW-1185">Reference proteome</keyword>
<dbReference type="KEGG" id="coh:EAV92_08280"/>
<dbReference type="Pfam" id="PF03640">
    <property type="entry name" value="Lipoprotein_15"/>
    <property type="match status" value="4"/>
</dbReference>
<evidence type="ECO:0000256" key="1">
    <source>
        <dbReference type="ARBA" id="ARBA00022448"/>
    </source>
</evidence>
<dbReference type="Proteomes" id="UP000269097">
    <property type="component" value="Chromosome"/>
</dbReference>
<evidence type="ECO:0000256" key="3">
    <source>
        <dbReference type="ARBA" id="ARBA00022982"/>
    </source>
</evidence>
<evidence type="ECO:0000259" key="5">
    <source>
        <dbReference type="Pfam" id="PF00127"/>
    </source>
</evidence>
<dbReference type="GO" id="GO:0043448">
    <property type="term" value="P:alkane catabolic process"/>
    <property type="evidence" value="ECO:0007669"/>
    <property type="project" value="TreeGrafter"/>
</dbReference>
<dbReference type="Gene3D" id="2.60.40.420">
    <property type="entry name" value="Cupredoxins - blue copper proteins"/>
    <property type="match status" value="1"/>
</dbReference>
<dbReference type="InterPro" id="IPR000923">
    <property type="entry name" value="BlueCu_1"/>
</dbReference>
<reference evidence="6 7" key="1">
    <citation type="submission" date="2018-10" db="EMBL/GenBank/DDBJ databases">
        <title>Genome Sequence of Cohnella sp.</title>
        <authorList>
            <person name="Srinivasan S."/>
            <person name="Kim M.K."/>
        </authorList>
    </citation>
    <scope>NUCLEOTIDE SEQUENCE [LARGE SCALE GENOMIC DNA]</scope>
    <source>
        <strain evidence="6 7">18JY8-7</strain>
    </source>
</reference>
<evidence type="ECO:0000256" key="4">
    <source>
        <dbReference type="ARBA" id="ARBA00023008"/>
    </source>
</evidence>
<evidence type="ECO:0000313" key="6">
    <source>
        <dbReference type="EMBL" id="AYQ72565.1"/>
    </source>
</evidence>
<dbReference type="InterPro" id="IPR028871">
    <property type="entry name" value="BlueCu_1_BS"/>
</dbReference>
<dbReference type="InterPro" id="IPR008972">
    <property type="entry name" value="Cupredoxin"/>
</dbReference>
<dbReference type="SUPFAM" id="SSF49503">
    <property type="entry name" value="Cupredoxins"/>
    <property type="match status" value="1"/>
</dbReference>
<dbReference type="GO" id="GO:0009055">
    <property type="term" value="F:electron transfer activity"/>
    <property type="evidence" value="ECO:0007669"/>
    <property type="project" value="InterPro"/>
</dbReference>
<dbReference type="AlphaFoldDB" id="A0A3G3JWG8"/>
<dbReference type="Pfam" id="PF00127">
    <property type="entry name" value="Copper-bind"/>
    <property type="match status" value="1"/>
</dbReference>
<protein>
    <recommendedName>
        <fullName evidence="5">Blue (type 1) copper domain-containing protein</fullName>
    </recommendedName>
</protein>
<keyword evidence="2" id="KW-0479">Metal-binding</keyword>